<protein>
    <submittedName>
        <fullName evidence="1">Uncharacterized protein</fullName>
    </submittedName>
</protein>
<accession>A0A3B1DXF2</accession>
<sequence length="115" mass="12519">MSKPIQIAIVIVCLGAAAFLLFNYVNTESPNSEDGVPDIYHYLCADPKCNNGFTWERGQDFIGEFPDECPKCGTPDAFQAAKCDSCGHYQMVQGHGTFDNPCPECGADMPPLGKH</sequence>
<reference evidence="1" key="1">
    <citation type="submission" date="2018-06" db="EMBL/GenBank/DDBJ databases">
        <authorList>
            <person name="Zhirakovskaya E."/>
        </authorList>
    </citation>
    <scope>NUCLEOTIDE SEQUENCE</scope>
</reference>
<evidence type="ECO:0000313" key="1">
    <source>
        <dbReference type="EMBL" id="VAX41773.1"/>
    </source>
</evidence>
<name>A0A3B1DXF2_9ZZZZ</name>
<organism evidence="1">
    <name type="scientific">hydrothermal vent metagenome</name>
    <dbReference type="NCBI Taxonomy" id="652676"/>
    <lineage>
        <taxon>unclassified sequences</taxon>
        <taxon>metagenomes</taxon>
        <taxon>ecological metagenomes</taxon>
    </lineage>
</organism>
<dbReference type="EMBL" id="UOGK01000590">
    <property type="protein sequence ID" value="VAX41773.1"/>
    <property type="molecule type" value="Genomic_DNA"/>
</dbReference>
<dbReference type="AlphaFoldDB" id="A0A3B1DXF2"/>
<gene>
    <name evidence="1" type="ORF">MNBD_PLANCTO03-818</name>
</gene>
<proteinExistence type="predicted"/>